<dbReference type="AlphaFoldDB" id="M3EAN7"/>
<comment type="caution">
    <text evidence="1">The sequence shown here is derived from an EMBL/GenBank/DDBJ whole genome shotgun (WGS) entry which is preliminary data.</text>
</comment>
<organism evidence="1 2">
    <name type="scientific">Streptomyces gancidicus BKS 13-15</name>
    <dbReference type="NCBI Taxonomy" id="1284664"/>
    <lineage>
        <taxon>Bacteria</taxon>
        <taxon>Bacillati</taxon>
        <taxon>Actinomycetota</taxon>
        <taxon>Actinomycetes</taxon>
        <taxon>Kitasatosporales</taxon>
        <taxon>Streptomycetaceae</taxon>
        <taxon>Streptomyces</taxon>
        <taxon>Streptomyces pseudogriseolus group</taxon>
    </lineage>
</organism>
<accession>M3EAN7</accession>
<evidence type="ECO:0000313" key="2">
    <source>
        <dbReference type="Proteomes" id="UP000011732"/>
    </source>
</evidence>
<proteinExistence type="predicted"/>
<keyword evidence="2" id="KW-1185">Reference proteome</keyword>
<dbReference type="EMBL" id="AOHP01000013">
    <property type="protein sequence ID" value="EMF30767.1"/>
    <property type="molecule type" value="Genomic_DNA"/>
</dbReference>
<reference evidence="1 2" key="1">
    <citation type="journal article" date="2013" name="Genome Announc.">
        <title>Draft Genome Sequence of Streptomyces gancidicus Strain BKS 13-15.</title>
        <authorList>
            <person name="Kumar S."/>
            <person name="Kaur N."/>
            <person name="Singh N.K."/>
            <person name="Raghava G.P."/>
            <person name="Mayilraj S."/>
        </authorList>
    </citation>
    <scope>NUCLEOTIDE SEQUENCE [LARGE SCALE GENOMIC DNA]</scope>
    <source>
        <strain evidence="1 2">BKS 13-15</strain>
    </source>
</reference>
<name>M3EAN7_STREZ</name>
<dbReference type="Proteomes" id="UP000011732">
    <property type="component" value="Unassembled WGS sequence"/>
</dbReference>
<protein>
    <submittedName>
        <fullName evidence="1">Uncharacterized protein</fullName>
    </submittedName>
</protein>
<sequence>MTDQLADLVHVHCGRVEADDAVQDLFVVLRSGGDADDDEPAAPVGERGDILGEFLDRLGARQLVRGRLGVEPLRLA</sequence>
<evidence type="ECO:0000313" key="1">
    <source>
        <dbReference type="EMBL" id="EMF30767.1"/>
    </source>
</evidence>
<gene>
    <name evidence="1" type="ORF">H114_02073</name>
</gene>